<reference evidence="2 3" key="1">
    <citation type="submission" date="2019-10" db="EMBL/GenBank/DDBJ databases">
        <title>Complete genome sequence of Variovorax paradoxus 5C-2.</title>
        <authorList>
            <person name="Gogoleva N.E."/>
            <person name="Balkin A.S."/>
        </authorList>
    </citation>
    <scope>NUCLEOTIDE SEQUENCE [LARGE SCALE GENOMIC DNA]</scope>
    <source>
        <strain evidence="2 3">5C-2</strain>
    </source>
</reference>
<dbReference type="GO" id="GO:0016787">
    <property type="term" value="F:hydrolase activity"/>
    <property type="evidence" value="ECO:0007669"/>
    <property type="project" value="UniProtKB-KW"/>
</dbReference>
<keyword evidence="2" id="KW-0378">Hydrolase</keyword>
<accession>A0A5Q0LZB4</accession>
<evidence type="ECO:0000313" key="2">
    <source>
        <dbReference type="EMBL" id="QFZ82526.1"/>
    </source>
</evidence>
<evidence type="ECO:0000259" key="1">
    <source>
        <dbReference type="Pfam" id="PF12146"/>
    </source>
</evidence>
<evidence type="ECO:0000313" key="3">
    <source>
        <dbReference type="Proteomes" id="UP000326780"/>
    </source>
</evidence>
<dbReference type="InterPro" id="IPR022742">
    <property type="entry name" value="Hydrolase_4"/>
</dbReference>
<name>A0A5Q0LZB4_VARPD</name>
<organism evidence="2 3">
    <name type="scientific">Variovorax paradoxus</name>
    <dbReference type="NCBI Taxonomy" id="34073"/>
    <lineage>
        <taxon>Bacteria</taxon>
        <taxon>Pseudomonadati</taxon>
        <taxon>Pseudomonadota</taxon>
        <taxon>Betaproteobacteria</taxon>
        <taxon>Burkholderiales</taxon>
        <taxon>Comamonadaceae</taxon>
        <taxon>Variovorax</taxon>
    </lineage>
</organism>
<dbReference type="Gene3D" id="3.40.50.1820">
    <property type="entry name" value="alpha/beta hydrolase"/>
    <property type="match status" value="1"/>
</dbReference>
<dbReference type="SUPFAM" id="SSF53474">
    <property type="entry name" value="alpha/beta-Hydrolases"/>
    <property type="match status" value="1"/>
</dbReference>
<dbReference type="InterPro" id="IPR029058">
    <property type="entry name" value="AB_hydrolase_fold"/>
</dbReference>
<feature type="domain" description="Serine aminopeptidase S33" evidence="1">
    <location>
        <begin position="19"/>
        <end position="258"/>
    </location>
</feature>
<dbReference type="Pfam" id="PF12146">
    <property type="entry name" value="Hydrolase_4"/>
    <property type="match status" value="1"/>
</dbReference>
<dbReference type="Proteomes" id="UP000326780">
    <property type="component" value="Chromosome"/>
</dbReference>
<proteinExistence type="predicted"/>
<dbReference type="AlphaFoldDB" id="A0A5Q0LZB4"/>
<sequence>MSARDPSDPLSLVSPAVQRTAVVLLHGLCSTPDELLTVQSTLQRHGYAVQPLCIVGYSFDAAAPLQQAVPFERWLDTLEAHVKALRRTHDRVMLVGISAGASLALGGAIRCGREVDALVLMSTTLRFDGWAVPRTRCLLPLAFYTPLGRFWQYRERPPYGVKNERVRTWIERELRHRQVSRAGSAVIGVGHLREHDRLIRHVRRRLNDVQCEQVLALHAREDEVASLSNLDLLVRGLRCASLRTVVLNNSYHMISIDNDRQQVVRETLAFAETVAHGPVPAPVFRARGLSVLHA</sequence>
<protein>
    <submittedName>
        <fullName evidence="2">Alpha/beta fold hydrolase</fullName>
    </submittedName>
</protein>
<dbReference type="EMBL" id="CP045644">
    <property type="protein sequence ID" value="QFZ82526.1"/>
    <property type="molecule type" value="Genomic_DNA"/>
</dbReference>
<gene>
    <name evidence="2" type="ORF">GFK26_07010</name>
</gene>